<dbReference type="Proteomes" id="UP000018009">
    <property type="component" value="Unassembled WGS sequence"/>
</dbReference>
<proteinExistence type="predicted"/>
<evidence type="ECO:0000313" key="1">
    <source>
        <dbReference type="EMBL" id="CDB61095.1"/>
    </source>
</evidence>
<comment type="caution">
    <text evidence="1">The sequence shown here is derived from an EMBL/GenBank/DDBJ whole genome shotgun (WGS) entry which is preliminary data.</text>
</comment>
<dbReference type="AlphaFoldDB" id="R6JIJ5"/>
<organism evidence="1 2">
    <name type="scientific">[Clostridium] clostridioforme CAG:132</name>
    <dbReference type="NCBI Taxonomy" id="1263065"/>
    <lineage>
        <taxon>Bacteria</taxon>
        <taxon>Bacillati</taxon>
        <taxon>Bacillota</taxon>
        <taxon>Clostridia</taxon>
        <taxon>Lachnospirales</taxon>
        <taxon>Lachnospiraceae</taxon>
        <taxon>Enterocloster</taxon>
    </lineage>
</organism>
<dbReference type="EMBL" id="CBDY010000027">
    <property type="protein sequence ID" value="CDB61095.1"/>
    <property type="molecule type" value="Genomic_DNA"/>
</dbReference>
<protein>
    <submittedName>
        <fullName evidence="1">Uncharacterized protein</fullName>
    </submittedName>
</protein>
<accession>R6JIJ5</accession>
<sequence length="81" mass="9104">MVVPVRTQKIIIGNPQSYVIVGTVVIIITAADSVSRFKGTVEPFNHLFVRAELFRDGIIVCEPNHLRDVKLEIIARFLSEL</sequence>
<reference evidence="1" key="1">
    <citation type="submission" date="2012-11" db="EMBL/GenBank/DDBJ databases">
        <title>Dependencies among metagenomic species, viruses, plasmids and units of genetic variation.</title>
        <authorList>
            <person name="Nielsen H.B."/>
            <person name="Almeida M."/>
            <person name="Juncker A.S."/>
            <person name="Rasmussen S."/>
            <person name="Li J."/>
            <person name="Sunagawa S."/>
            <person name="Plichta D."/>
            <person name="Gautier L."/>
            <person name="Le Chatelier E."/>
            <person name="Peletier E."/>
            <person name="Bonde I."/>
            <person name="Nielsen T."/>
            <person name="Manichanh C."/>
            <person name="Arumugam M."/>
            <person name="Batto J."/>
            <person name="Santos M.B.Q.D."/>
            <person name="Blom N."/>
            <person name="Borruel N."/>
            <person name="Burgdorf K.S."/>
            <person name="Boumezbeur F."/>
            <person name="Casellas F."/>
            <person name="Dore J."/>
            <person name="Guarner F."/>
            <person name="Hansen T."/>
            <person name="Hildebrand F."/>
            <person name="Kaas R.S."/>
            <person name="Kennedy S."/>
            <person name="Kristiansen K."/>
            <person name="Kultima J.R."/>
            <person name="Leonard P."/>
            <person name="Levenez F."/>
            <person name="Lund O."/>
            <person name="Moumen B."/>
            <person name="Le Paslier D."/>
            <person name="Pons N."/>
            <person name="Pedersen O."/>
            <person name="Prifti E."/>
            <person name="Qin J."/>
            <person name="Raes J."/>
            <person name="Tap J."/>
            <person name="Tims S."/>
            <person name="Ussery D.W."/>
            <person name="Yamada T."/>
            <person name="MetaHit consortium"/>
            <person name="Renault P."/>
            <person name="Sicheritz-Ponten T."/>
            <person name="Bork P."/>
            <person name="Wang J."/>
            <person name="Brunak S."/>
            <person name="Ehrlich S.D."/>
        </authorList>
    </citation>
    <scope>NUCLEOTIDE SEQUENCE [LARGE SCALE GENOMIC DNA]</scope>
</reference>
<name>R6JIJ5_9FIRM</name>
<gene>
    <name evidence="1" type="ORF">BN486_01406</name>
</gene>
<evidence type="ECO:0000313" key="2">
    <source>
        <dbReference type="Proteomes" id="UP000018009"/>
    </source>
</evidence>